<protein>
    <recommendedName>
        <fullName evidence="3">MepB protein</fullName>
    </recommendedName>
</protein>
<dbReference type="RefSeq" id="WP_016185037.1">
    <property type="nucleotide sequence ID" value="NZ_ASWO01000001.1"/>
</dbReference>
<keyword evidence="2" id="KW-1185">Reference proteome</keyword>
<dbReference type="EMBL" id="ASWO01000001">
    <property type="protein sequence ID" value="EOT87483.1"/>
    <property type="molecule type" value="Genomic_DNA"/>
</dbReference>
<dbReference type="Pfam" id="PF08877">
    <property type="entry name" value="MepB-like"/>
    <property type="match status" value="1"/>
</dbReference>
<gene>
    <name evidence="1" type="ORF">I573_00539</name>
</gene>
<dbReference type="InterPro" id="IPR011235">
    <property type="entry name" value="MepB-like"/>
</dbReference>
<name>S0LAL3_9ENTE</name>
<dbReference type="PIRSF" id="PIRSF032285">
    <property type="entry name" value="UCP032285"/>
    <property type="match status" value="1"/>
</dbReference>
<evidence type="ECO:0008006" key="3">
    <source>
        <dbReference type="Google" id="ProtNLM"/>
    </source>
</evidence>
<accession>S0LAL3</accession>
<evidence type="ECO:0000313" key="2">
    <source>
        <dbReference type="Proteomes" id="UP000015961"/>
    </source>
</evidence>
<comment type="caution">
    <text evidence="1">The sequence shown here is derived from an EMBL/GenBank/DDBJ whole genome shotgun (WGS) entry which is preliminary data.</text>
</comment>
<sequence>MLSVSLLKNYFPTAKLINEEYQNQEYEGILFQDDQYSYRSRLAKKTEKKAGYFVVFWEKDPTNKNRAYSYEQAPDFTLVWVVDNQHLGYFRFPKQLLKEKKILRDSRQPGKMAIRVYPTWSTSLNPTAQRTQRWQLDYFVGVTNI</sequence>
<proteinExistence type="predicted"/>
<evidence type="ECO:0000313" key="1">
    <source>
        <dbReference type="EMBL" id="EOT87483.1"/>
    </source>
</evidence>
<dbReference type="Gene3D" id="3.40.1350.140">
    <property type="entry name" value="MepB-like"/>
    <property type="match status" value="1"/>
</dbReference>
<dbReference type="InterPro" id="IPR038231">
    <property type="entry name" value="MepB-like_sf"/>
</dbReference>
<dbReference type="eggNOG" id="COG4815">
    <property type="taxonomic scope" value="Bacteria"/>
</dbReference>
<dbReference type="OrthoDB" id="4954833at2"/>
<reference evidence="1 2" key="1">
    <citation type="submission" date="2013-03" db="EMBL/GenBank/DDBJ databases">
        <title>The Genome Sequence of Enterococcus sulfureus ATCC_49903 (PacBio/Illumina hybrid assembly).</title>
        <authorList>
            <consortium name="The Broad Institute Genomics Platform"/>
            <consortium name="The Broad Institute Genome Sequencing Center for Infectious Disease"/>
            <person name="Earl A."/>
            <person name="Russ C."/>
            <person name="Gilmore M."/>
            <person name="Surin D."/>
            <person name="Walker B."/>
            <person name="Young S."/>
            <person name="Zeng Q."/>
            <person name="Gargeya S."/>
            <person name="Fitzgerald M."/>
            <person name="Haas B."/>
            <person name="Abouelleil A."/>
            <person name="Allen A.W."/>
            <person name="Alvarado L."/>
            <person name="Arachchi H.M."/>
            <person name="Berlin A.M."/>
            <person name="Chapman S.B."/>
            <person name="Gainer-Dewar J."/>
            <person name="Goldberg J."/>
            <person name="Griggs A."/>
            <person name="Gujja S."/>
            <person name="Hansen M."/>
            <person name="Howarth C."/>
            <person name="Imamovic A."/>
            <person name="Ireland A."/>
            <person name="Larimer J."/>
            <person name="McCowan C."/>
            <person name="Murphy C."/>
            <person name="Pearson M."/>
            <person name="Poon T.W."/>
            <person name="Priest M."/>
            <person name="Roberts A."/>
            <person name="Saif S."/>
            <person name="Shea T."/>
            <person name="Sisk P."/>
            <person name="Sykes S."/>
            <person name="Wortman J."/>
            <person name="Nusbaum C."/>
            <person name="Birren B."/>
        </authorList>
    </citation>
    <scope>NUCLEOTIDE SEQUENCE [LARGE SCALE GENOMIC DNA]</scope>
    <source>
        <strain evidence="1 2">ATCC 49903</strain>
    </source>
</reference>
<dbReference type="PATRIC" id="fig|1140003.3.peg.541"/>
<organism evidence="1 2">
    <name type="scientific">Enterococcus sulfureus ATCC 49903</name>
    <dbReference type="NCBI Taxonomy" id="1140003"/>
    <lineage>
        <taxon>Bacteria</taxon>
        <taxon>Bacillati</taxon>
        <taxon>Bacillota</taxon>
        <taxon>Bacilli</taxon>
        <taxon>Lactobacillales</taxon>
        <taxon>Enterococcaceae</taxon>
        <taxon>Enterococcus</taxon>
    </lineage>
</organism>
<dbReference type="STRING" id="1140003.OMY_00546"/>
<dbReference type="Proteomes" id="UP000015961">
    <property type="component" value="Unassembled WGS sequence"/>
</dbReference>
<dbReference type="AlphaFoldDB" id="S0LAL3"/>